<reference evidence="2 3" key="1">
    <citation type="submission" date="2018-10" db="EMBL/GenBank/DDBJ databases">
        <title>Genomic Encyclopedia of Archaeal and Bacterial Type Strains, Phase II (KMG-II): from individual species to whole genera.</title>
        <authorList>
            <person name="Goeker M."/>
        </authorList>
    </citation>
    <scope>NUCLEOTIDE SEQUENCE [LARGE SCALE GENOMIC DNA]</scope>
    <source>
        <strain evidence="2 3">DSM 18602</strain>
    </source>
</reference>
<dbReference type="EMBL" id="RBKU01000001">
    <property type="protein sequence ID" value="RKR84771.1"/>
    <property type="molecule type" value="Genomic_DNA"/>
</dbReference>
<dbReference type="Proteomes" id="UP000268007">
    <property type="component" value="Unassembled WGS sequence"/>
</dbReference>
<feature type="transmembrane region" description="Helical" evidence="1">
    <location>
        <begin position="233"/>
        <end position="255"/>
    </location>
</feature>
<dbReference type="RefSeq" id="WP_121200625.1">
    <property type="nucleotide sequence ID" value="NZ_RBKU01000001.1"/>
</dbReference>
<feature type="transmembrane region" description="Helical" evidence="1">
    <location>
        <begin position="6"/>
        <end position="24"/>
    </location>
</feature>
<keyword evidence="1" id="KW-1133">Transmembrane helix</keyword>
<sequence>MTADAFYLTIILVLASTTFVYRIWTAIKANNIFMTNPSNKSADYLTAGPMAEPKGKNIKFIYGLAAAILIEVIGIGQSVYASLQPANNNTNTGINSILAGSGLMGFSLLMLIAVFLHTLMNEIDESRFPNYKYVFKVWFTTIFIAPVFLIVLLYAFDTTANGHLEKLLSTYPGVVVLTNGFGCLVLCGLFFDVHYLNKKTESNISKKINILILAEGIMLAVFAVFLMLSQTPFSIRVVFALLPYVVIMAFSIFYYNFDEPQLIKPIYESAEID</sequence>
<dbReference type="OrthoDB" id="803897at2"/>
<comment type="caution">
    <text evidence="2">The sequence shown here is derived from an EMBL/GenBank/DDBJ whole genome shotgun (WGS) entry which is preliminary data.</text>
</comment>
<feature type="transmembrane region" description="Helical" evidence="1">
    <location>
        <begin position="176"/>
        <end position="196"/>
    </location>
</feature>
<evidence type="ECO:0000313" key="3">
    <source>
        <dbReference type="Proteomes" id="UP000268007"/>
    </source>
</evidence>
<feature type="transmembrane region" description="Helical" evidence="1">
    <location>
        <begin position="93"/>
        <end position="116"/>
    </location>
</feature>
<protein>
    <submittedName>
        <fullName evidence="2">Uncharacterized protein</fullName>
    </submittedName>
</protein>
<proteinExistence type="predicted"/>
<evidence type="ECO:0000256" key="1">
    <source>
        <dbReference type="SAM" id="Phobius"/>
    </source>
</evidence>
<keyword evidence="1" id="KW-0472">Membrane</keyword>
<evidence type="ECO:0000313" key="2">
    <source>
        <dbReference type="EMBL" id="RKR84771.1"/>
    </source>
</evidence>
<dbReference type="AlphaFoldDB" id="A0A495J7Q4"/>
<feature type="transmembrane region" description="Helical" evidence="1">
    <location>
        <begin position="60"/>
        <end position="81"/>
    </location>
</feature>
<gene>
    <name evidence="2" type="ORF">BDD43_5023</name>
</gene>
<feature type="transmembrane region" description="Helical" evidence="1">
    <location>
        <begin position="208"/>
        <end position="227"/>
    </location>
</feature>
<organism evidence="2 3">
    <name type="scientific">Mucilaginibacter gracilis</name>
    <dbReference type="NCBI Taxonomy" id="423350"/>
    <lineage>
        <taxon>Bacteria</taxon>
        <taxon>Pseudomonadati</taxon>
        <taxon>Bacteroidota</taxon>
        <taxon>Sphingobacteriia</taxon>
        <taxon>Sphingobacteriales</taxon>
        <taxon>Sphingobacteriaceae</taxon>
        <taxon>Mucilaginibacter</taxon>
    </lineage>
</organism>
<keyword evidence="1" id="KW-0812">Transmembrane</keyword>
<keyword evidence="3" id="KW-1185">Reference proteome</keyword>
<feature type="transmembrane region" description="Helical" evidence="1">
    <location>
        <begin position="137"/>
        <end position="156"/>
    </location>
</feature>
<name>A0A495J7Q4_9SPHI</name>
<accession>A0A495J7Q4</accession>